<keyword evidence="4" id="KW-0539">Nucleus</keyword>
<dbReference type="GO" id="GO:0006270">
    <property type="term" value="P:DNA replication initiation"/>
    <property type="evidence" value="ECO:0000318"/>
    <property type="project" value="GO_Central"/>
</dbReference>
<gene>
    <name evidence="11" type="primary">LOC100501347</name>
    <name evidence="10" type="ORF">ZEAMMB73_Zm00001d029530</name>
</gene>
<reference evidence="10 12" key="2">
    <citation type="submission" date="2015-12" db="EMBL/GenBank/DDBJ databases">
        <title>Update maize B73 reference genome by single molecule sequencing technologies.</title>
        <authorList>
            <consortium name="Maize Genome Sequencing Project"/>
            <person name="Ware D."/>
        </authorList>
    </citation>
    <scope>NUCLEOTIDE SEQUENCE [LARGE SCALE GENOMIC DNA]</scope>
    <source>
        <strain evidence="12">cv. B73</strain>
        <tissue evidence="10">Seedling</tissue>
    </source>
</reference>
<dbReference type="KEGG" id="zma:100501347"/>
<accession>C4J2Q3</accession>
<keyword evidence="13" id="KW-1267">Proteomics identification</keyword>
<dbReference type="PIRSF" id="PIRSF028977">
    <property type="entry name" value="Nucleolar_complex_p3"/>
    <property type="match status" value="1"/>
</dbReference>
<dbReference type="Gramene" id="Zm00001eb020130_T001">
    <property type="protein sequence ID" value="Zm00001eb020130_P001"/>
    <property type="gene ID" value="Zm00001eb020130"/>
</dbReference>
<feature type="compositionally biased region" description="Basic and acidic residues" evidence="6">
    <location>
        <begin position="148"/>
        <end position="167"/>
    </location>
</feature>
<dbReference type="InterPro" id="IPR011501">
    <property type="entry name" value="Noc3_N"/>
</dbReference>
<reference evidence="11" key="4">
    <citation type="submission" date="2021-05" db="UniProtKB">
        <authorList>
            <consortium name="EnsemblPlants"/>
        </authorList>
    </citation>
    <scope>IDENTIFICATION</scope>
    <source>
        <strain evidence="11">cv. B73</strain>
    </source>
</reference>
<keyword evidence="12" id="KW-1185">Reference proteome</keyword>
<dbReference type="STRING" id="4577.C4J2Q3"/>
<dbReference type="eggNOG" id="KOG2153">
    <property type="taxonomic scope" value="Eukaryota"/>
</dbReference>
<feature type="region of interest" description="Disordered" evidence="6">
    <location>
        <begin position="834"/>
        <end position="853"/>
    </location>
</feature>
<keyword evidence="3" id="KW-0175">Coiled coil</keyword>
<dbReference type="SUPFAM" id="SSF48371">
    <property type="entry name" value="ARM repeat"/>
    <property type="match status" value="1"/>
</dbReference>
<proteinExistence type="evidence at protein level"/>
<dbReference type="FunCoup" id="C4J2Q3">
    <property type="interactions" value="2440"/>
</dbReference>
<dbReference type="EMBL" id="BT085100">
    <property type="protein sequence ID" value="ACR35453.1"/>
    <property type="molecule type" value="mRNA"/>
</dbReference>
<dbReference type="InterPro" id="IPR016024">
    <property type="entry name" value="ARM-type_fold"/>
</dbReference>
<feature type="domain" description="CCAAT-binding factor" evidence="7">
    <location>
        <begin position="561"/>
        <end position="716"/>
    </location>
</feature>
<dbReference type="GeneID" id="100501347"/>
<dbReference type="EMBL" id="CM007647">
    <property type="protein sequence ID" value="ONL98918.1"/>
    <property type="molecule type" value="Genomic_DNA"/>
</dbReference>
<evidence type="ECO:0000256" key="5">
    <source>
        <dbReference type="PIRNR" id="PIRNR028977"/>
    </source>
</evidence>
<dbReference type="AlphaFoldDB" id="C4J2Q3"/>
<evidence type="ECO:0000259" key="7">
    <source>
        <dbReference type="Pfam" id="PF03914"/>
    </source>
</evidence>
<reference evidence="11" key="3">
    <citation type="submission" date="2019-07" db="EMBL/GenBank/DDBJ databases">
        <authorList>
            <person name="Seetharam A."/>
            <person name="Woodhouse M."/>
            <person name="Cannon E."/>
        </authorList>
    </citation>
    <scope>NUCLEOTIDE SEQUENCE [LARGE SCALE GENOMIC DNA]</scope>
    <source>
        <strain evidence="11">cv. B73</strain>
    </source>
</reference>
<dbReference type="Pfam" id="PF07540">
    <property type="entry name" value="NOC3p"/>
    <property type="match status" value="1"/>
</dbReference>
<evidence type="ECO:0000313" key="12">
    <source>
        <dbReference type="Proteomes" id="UP000007305"/>
    </source>
</evidence>
<dbReference type="PANTHER" id="PTHR14428:SF5">
    <property type="entry name" value="NUCLEOLAR COMPLEX PROTEIN 3 HOMOLOG"/>
    <property type="match status" value="1"/>
</dbReference>
<evidence type="ECO:0000256" key="6">
    <source>
        <dbReference type="SAM" id="MobiDB-lite"/>
    </source>
</evidence>
<evidence type="ECO:0000313" key="10">
    <source>
        <dbReference type="EMBL" id="ONL98918.1"/>
    </source>
</evidence>
<dbReference type="EnsemblPlants" id="Zm00001eb020130_T001">
    <property type="protein sequence ID" value="Zm00001eb020130_P001"/>
    <property type="gene ID" value="Zm00001eb020130"/>
</dbReference>
<dbReference type="PaxDb" id="4577-GRMZM2G104983_P01"/>
<feature type="domain" description="Nucleolar complex-associated protein 3 N-terminal" evidence="8">
    <location>
        <begin position="201"/>
        <end position="292"/>
    </location>
</feature>
<dbReference type="HOGENOM" id="CLU_012441_4_0_1"/>
<feature type="compositionally biased region" description="Basic and acidic residues" evidence="6">
    <location>
        <begin position="66"/>
        <end position="94"/>
    </location>
</feature>
<name>C4J2Q3_MAIZE</name>
<dbReference type="PANTHER" id="PTHR14428">
    <property type="entry name" value="NUCLEOLAR COMPLEX PROTEIN 3"/>
    <property type="match status" value="1"/>
</dbReference>
<evidence type="ECO:0000259" key="8">
    <source>
        <dbReference type="Pfam" id="PF07540"/>
    </source>
</evidence>
<evidence type="ECO:0000256" key="4">
    <source>
        <dbReference type="ARBA" id="ARBA00023242"/>
    </source>
</evidence>
<sequence>MGKRSGSSRKDKNKVILPPELPPEIHDDEVDVSEEDIEFYATDSSNVTPFRHFDKKSIDRYVGRVAGRDEGEVERLYEERQKRKATESSGRPREDDDYLEVDPVDALPTKTLQGELVYNRAKKARSEDNSGSVKTKAQENGANAKTNTKKDESKGKSKNKKGDDNKVKNIQSQTEVPKGQLHSNVLEEVKEELSAEELFEKKKAQLAELGMSMLEDPESNIRSLNDMLSISNDRDQKVVKLGVMSLLAVFKDVIPSYRIRQLTEKELAVEVSKEVKKTRYYEYTLIRCYKAYLQKLISLEKQPYFYTVAVRCMCALLDTAPHFNFRESLLASVVKNLSSSDDVVRKMCCEAIRSLFINEGKHRGEATIEAVRLIADHVKLNDCQLHPDSIEVFLSLRFDEDIGKDEIQEEKVKPKRNKRWQKNQEVPKQLPVNDKKKTRQELISKARKEVDADLRAVSFTLDPKERKGIQKETLSALFETYFRILKHSMAASNSRTKVNNVSPGGSHPLLTPCLEGLGKFSHLIDLDFMGELISCLKKLSGYSDRQDEIPNDNALSVSERLQCCIVVFKVWRSNLEALNVDLQDFFVQLYNLILEYRPDRDHGEVLADALKTLLWEGRQHDMLRAAAFIKRLATFALSFGSAEAIAALVTLKHLLQKNSKCRNMLENDSGGGSLSCLVAKYNPEATDPYLSGALASVLWELSLLEKHYDISVSSMASNILSMANLNPTQNPVPILNVNPLEAYRDLSLERELSKPASKALPLNLKRKRRAKEFVALSPDVLQKADCSVDKDELEEKLQSHFSVLRGISENERLRAELNHTLSSINMYKEYKKQKRKNMKVKTGRKKNSKALAV</sequence>
<dbReference type="InterPro" id="IPR016903">
    <property type="entry name" value="Nucleolar_cplx-assoc_3"/>
</dbReference>
<evidence type="ECO:0007829" key="13">
    <source>
        <dbReference type="PeptideAtlas" id="C4J2Q3"/>
    </source>
</evidence>
<dbReference type="Proteomes" id="UP000007305">
    <property type="component" value="Chromosome 1"/>
</dbReference>
<comment type="similarity">
    <text evidence="2 5">Belongs to the CBF/MAK21 family.</text>
</comment>
<evidence type="ECO:0000313" key="11">
    <source>
        <dbReference type="EnsemblPlants" id="Zm00001eb020130_P001"/>
    </source>
</evidence>
<dbReference type="RefSeq" id="NP_001183025.1">
    <property type="nucleotide sequence ID" value="NM_001196096.1"/>
</dbReference>
<dbReference type="OrthoDB" id="10263597at2759"/>
<dbReference type="IntAct" id="C4J2Q3">
    <property type="interactions" value="3"/>
</dbReference>
<dbReference type="Pfam" id="PF03914">
    <property type="entry name" value="CBF"/>
    <property type="match status" value="1"/>
</dbReference>
<comment type="subcellular location">
    <subcellularLocation>
        <location evidence="1 5">Nucleus</location>
        <location evidence="1 5">Nucleolus</location>
    </subcellularLocation>
</comment>
<feature type="region of interest" description="Disordered" evidence="6">
    <location>
        <begin position="66"/>
        <end position="183"/>
    </location>
</feature>
<evidence type="ECO:0000256" key="1">
    <source>
        <dbReference type="ARBA" id="ARBA00004604"/>
    </source>
</evidence>
<dbReference type="OMA" id="HYCPQVR"/>
<protein>
    <submittedName>
        <fullName evidence="10">Binding</fullName>
    </submittedName>
</protein>
<evidence type="ECO:0000256" key="3">
    <source>
        <dbReference type="ARBA" id="ARBA00023054"/>
    </source>
</evidence>
<evidence type="ECO:0000256" key="2">
    <source>
        <dbReference type="ARBA" id="ARBA00007797"/>
    </source>
</evidence>
<dbReference type="GO" id="GO:0005730">
    <property type="term" value="C:nucleolus"/>
    <property type="evidence" value="ECO:0000318"/>
    <property type="project" value="GO_Central"/>
</dbReference>
<evidence type="ECO:0000313" key="9">
    <source>
        <dbReference type="EMBL" id="ACR35453.1"/>
    </source>
</evidence>
<dbReference type="ExpressionAtlas" id="C4J2Q3">
    <property type="expression patterns" value="baseline and differential"/>
</dbReference>
<organism evidence="9">
    <name type="scientific">Zea mays</name>
    <name type="common">Maize</name>
    <dbReference type="NCBI Taxonomy" id="4577"/>
    <lineage>
        <taxon>Eukaryota</taxon>
        <taxon>Viridiplantae</taxon>
        <taxon>Streptophyta</taxon>
        <taxon>Embryophyta</taxon>
        <taxon>Tracheophyta</taxon>
        <taxon>Spermatophyta</taxon>
        <taxon>Magnoliopsida</taxon>
        <taxon>Liliopsida</taxon>
        <taxon>Poales</taxon>
        <taxon>Poaceae</taxon>
        <taxon>PACMAD clade</taxon>
        <taxon>Panicoideae</taxon>
        <taxon>Andropogonodae</taxon>
        <taxon>Andropogoneae</taxon>
        <taxon>Tripsacinae</taxon>
        <taxon>Zea</taxon>
    </lineage>
</organism>
<reference evidence="9" key="1">
    <citation type="journal article" date="2009" name="PLoS Genet.">
        <title>Sequencing, mapping, and analysis of 27,455 maize full-length cDNAs.</title>
        <authorList>
            <person name="Soderlund C."/>
            <person name="Descour A."/>
            <person name="Kudrna D."/>
            <person name="Bomhoff M."/>
            <person name="Boyd L."/>
            <person name="Currie J."/>
            <person name="Angelova A."/>
            <person name="Collura K."/>
            <person name="Wissotski M."/>
            <person name="Ashley E."/>
            <person name="Morrow D."/>
            <person name="Fernandes J."/>
            <person name="Walbot V."/>
            <person name="Yu Y."/>
        </authorList>
    </citation>
    <scope>NUCLEOTIDE SEQUENCE</scope>
    <source>
        <strain evidence="9">B73</strain>
    </source>
</reference>
<dbReference type="SMR" id="C4J2Q3"/>
<feature type="region of interest" description="Disordered" evidence="6">
    <location>
        <begin position="1"/>
        <end position="28"/>
    </location>
</feature>
<dbReference type="InterPro" id="IPR005612">
    <property type="entry name" value="CCAAT-binding_factor"/>
</dbReference>
<feature type="compositionally biased region" description="Polar residues" evidence="6">
    <location>
        <begin position="129"/>
        <end position="146"/>
    </location>
</feature>
<dbReference type="GO" id="GO:0003682">
    <property type="term" value="F:chromatin binding"/>
    <property type="evidence" value="ECO:0000318"/>
    <property type="project" value="GO_Central"/>
</dbReference>